<dbReference type="Pfam" id="PF01613">
    <property type="entry name" value="Flavin_Reduct"/>
    <property type="match status" value="1"/>
</dbReference>
<comment type="cofactor">
    <cofactor evidence="1">
        <name>FMN</name>
        <dbReference type="ChEBI" id="CHEBI:58210"/>
    </cofactor>
</comment>
<evidence type="ECO:0000256" key="1">
    <source>
        <dbReference type="ARBA" id="ARBA00001917"/>
    </source>
</evidence>
<organism evidence="6 7">
    <name type="scientific">Terriglobus roseus</name>
    <dbReference type="NCBI Taxonomy" id="392734"/>
    <lineage>
        <taxon>Bacteria</taxon>
        <taxon>Pseudomonadati</taxon>
        <taxon>Acidobacteriota</taxon>
        <taxon>Terriglobia</taxon>
        <taxon>Terriglobales</taxon>
        <taxon>Acidobacteriaceae</taxon>
        <taxon>Terriglobus</taxon>
    </lineage>
</organism>
<evidence type="ECO:0000259" key="5">
    <source>
        <dbReference type="SMART" id="SM00903"/>
    </source>
</evidence>
<accession>A0A1H4MLK7</accession>
<dbReference type="InterPro" id="IPR012349">
    <property type="entry name" value="Split_barrel_FMN-bd"/>
</dbReference>
<gene>
    <name evidence="6" type="ORF">SAMN05443244_1969</name>
</gene>
<keyword evidence="3" id="KW-0288">FMN</keyword>
<evidence type="ECO:0000313" key="7">
    <source>
        <dbReference type="Proteomes" id="UP000182409"/>
    </source>
</evidence>
<protein>
    <submittedName>
        <fullName evidence="6">NADH-FMN oxidoreductase RutF, flavin reductase (DIM6/NTAB) family</fullName>
    </submittedName>
</protein>
<dbReference type="AlphaFoldDB" id="A0A1H4MLK7"/>
<comment type="similarity">
    <text evidence="4">Belongs to the flavoredoxin family.</text>
</comment>
<feature type="domain" description="Flavin reductase like" evidence="5">
    <location>
        <begin position="39"/>
        <end position="192"/>
    </location>
</feature>
<evidence type="ECO:0000256" key="4">
    <source>
        <dbReference type="ARBA" id="ARBA00038054"/>
    </source>
</evidence>
<name>A0A1H4MLK7_9BACT</name>
<evidence type="ECO:0000256" key="3">
    <source>
        <dbReference type="ARBA" id="ARBA00022643"/>
    </source>
</evidence>
<dbReference type="SMART" id="SM00903">
    <property type="entry name" value="Flavin_Reduct"/>
    <property type="match status" value="1"/>
</dbReference>
<dbReference type="SUPFAM" id="SSF50475">
    <property type="entry name" value="FMN-binding split barrel"/>
    <property type="match status" value="1"/>
</dbReference>
<dbReference type="Proteomes" id="UP000182409">
    <property type="component" value="Unassembled WGS sequence"/>
</dbReference>
<proteinExistence type="inferred from homology"/>
<dbReference type="PANTHER" id="PTHR33798:SF5">
    <property type="entry name" value="FLAVIN REDUCTASE LIKE DOMAIN-CONTAINING PROTEIN"/>
    <property type="match status" value="1"/>
</dbReference>
<dbReference type="PANTHER" id="PTHR33798">
    <property type="entry name" value="FLAVOPROTEIN OXYGENASE"/>
    <property type="match status" value="1"/>
</dbReference>
<dbReference type="GO" id="GO:0010181">
    <property type="term" value="F:FMN binding"/>
    <property type="evidence" value="ECO:0007669"/>
    <property type="project" value="InterPro"/>
</dbReference>
<keyword evidence="2" id="KW-0285">Flavoprotein</keyword>
<evidence type="ECO:0000256" key="2">
    <source>
        <dbReference type="ARBA" id="ARBA00022630"/>
    </source>
</evidence>
<evidence type="ECO:0000313" key="6">
    <source>
        <dbReference type="EMBL" id="SEB83843.1"/>
    </source>
</evidence>
<dbReference type="Gene3D" id="2.30.110.10">
    <property type="entry name" value="Electron Transport, Fmn-binding Protein, Chain A"/>
    <property type="match status" value="1"/>
</dbReference>
<dbReference type="GO" id="GO:0016646">
    <property type="term" value="F:oxidoreductase activity, acting on the CH-NH group of donors, NAD or NADP as acceptor"/>
    <property type="evidence" value="ECO:0007669"/>
    <property type="project" value="UniProtKB-ARBA"/>
</dbReference>
<dbReference type="EMBL" id="FNSD01000001">
    <property type="protein sequence ID" value="SEB83843.1"/>
    <property type="molecule type" value="Genomic_DNA"/>
</dbReference>
<reference evidence="6 7" key="1">
    <citation type="submission" date="2016-10" db="EMBL/GenBank/DDBJ databases">
        <authorList>
            <person name="de Groot N.N."/>
        </authorList>
    </citation>
    <scope>NUCLEOTIDE SEQUENCE [LARGE SCALE GENOMIC DNA]</scope>
    <source>
        <strain evidence="6 7">AB35.6</strain>
    </source>
</reference>
<sequence length="231" mass="25022">MGHPIPLAHGLHPIPMSDTHAAFDLRTLSKSDTYKLLASTILPRPIAWITTLDDDGKPNAAPFSFFNVVSADPPLIVVGFSAAPDREGKDTLANICRTGELVVNLVPEELAEAMNITATDAPRGLDELTLAGLATVPSLQVAPPRIAGSPVSLECRTFQIIEPGGSSTILVAKALEMHIRHDAFEDESRLHIDPAQMRLIGRMHGGGDYATTRDMFEIARIPWKEMQSKQS</sequence>
<dbReference type="InterPro" id="IPR002563">
    <property type="entry name" value="Flavin_Rdtase-like_dom"/>
</dbReference>